<accession>A0A5C3Q8T6</accession>
<feature type="transmembrane region" description="Helical" evidence="2">
    <location>
        <begin position="271"/>
        <end position="288"/>
    </location>
</feature>
<evidence type="ECO:0000313" key="4">
    <source>
        <dbReference type="Proteomes" id="UP000305067"/>
    </source>
</evidence>
<dbReference type="AlphaFoldDB" id="A0A5C3Q8T6"/>
<dbReference type="EMBL" id="ML178839">
    <property type="protein sequence ID" value="TFK98494.1"/>
    <property type="molecule type" value="Genomic_DNA"/>
</dbReference>
<dbReference type="OrthoDB" id="2905268at2759"/>
<evidence type="ECO:0000256" key="1">
    <source>
        <dbReference type="SAM" id="MobiDB-lite"/>
    </source>
</evidence>
<feature type="transmembrane region" description="Helical" evidence="2">
    <location>
        <begin position="146"/>
        <end position="165"/>
    </location>
</feature>
<feature type="transmembrane region" description="Helical" evidence="2">
    <location>
        <begin position="112"/>
        <end position="134"/>
    </location>
</feature>
<keyword evidence="2" id="KW-0472">Membrane</keyword>
<feature type="transmembrane region" description="Helical" evidence="2">
    <location>
        <begin position="228"/>
        <end position="251"/>
    </location>
</feature>
<protein>
    <submittedName>
        <fullName evidence="3">Uncharacterized protein</fullName>
    </submittedName>
</protein>
<evidence type="ECO:0000313" key="3">
    <source>
        <dbReference type="EMBL" id="TFK98494.1"/>
    </source>
</evidence>
<keyword evidence="2" id="KW-1133">Transmembrane helix</keyword>
<proteinExistence type="predicted"/>
<evidence type="ECO:0000256" key="2">
    <source>
        <dbReference type="SAM" id="Phobius"/>
    </source>
</evidence>
<sequence>MSSRVVVADAVVASIVYSIHLILAITLLYKIYTYKHRPHRYKHMALVSTLLILGTIEVSAYLYFNLAGGLQRLLDFFQVQFSLAGESALAARDAKSGLASSGDMELRRTDILVQYVNGLAALAINWVANGYMLYRCFVIWSHSSARCVVVLPFLLYLAIIGNGIFGTYNLSQPNNALGTKIFTRLHWAFSLSSNALISLLIVARLLLIRRRAMKAFGNSKERREAYTGCIAVLVESSLLYTLVVSIAYPLYGPTAPVFKHTGATENMVNPLLVQTECIAAGIIVLRFVRGRAWTSNSAREVQDNNRLAGDVEHRLSAPAFAVNPNLNTSSTIDYSSGSGSSSGVIELGLMSSKHGVSKKSTELDIVAEVEELALGHPKGGEEGRRGRDGSRSVEHAVVLELRDVPDDGGIERSKP</sequence>
<reference evidence="3 4" key="1">
    <citation type="journal article" date="2019" name="Nat. Ecol. Evol.">
        <title>Megaphylogeny resolves global patterns of mushroom evolution.</title>
        <authorList>
            <person name="Varga T."/>
            <person name="Krizsan K."/>
            <person name="Foldi C."/>
            <person name="Dima B."/>
            <person name="Sanchez-Garcia M."/>
            <person name="Sanchez-Ramirez S."/>
            <person name="Szollosi G.J."/>
            <person name="Szarkandi J.G."/>
            <person name="Papp V."/>
            <person name="Albert L."/>
            <person name="Andreopoulos W."/>
            <person name="Angelini C."/>
            <person name="Antonin V."/>
            <person name="Barry K.W."/>
            <person name="Bougher N.L."/>
            <person name="Buchanan P."/>
            <person name="Buyck B."/>
            <person name="Bense V."/>
            <person name="Catcheside P."/>
            <person name="Chovatia M."/>
            <person name="Cooper J."/>
            <person name="Damon W."/>
            <person name="Desjardin D."/>
            <person name="Finy P."/>
            <person name="Geml J."/>
            <person name="Haridas S."/>
            <person name="Hughes K."/>
            <person name="Justo A."/>
            <person name="Karasinski D."/>
            <person name="Kautmanova I."/>
            <person name="Kiss B."/>
            <person name="Kocsube S."/>
            <person name="Kotiranta H."/>
            <person name="LaButti K.M."/>
            <person name="Lechner B.E."/>
            <person name="Liimatainen K."/>
            <person name="Lipzen A."/>
            <person name="Lukacs Z."/>
            <person name="Mihaltcheva S."/>
            <person name="Morgado L.N."/>
            <person name="Niskanen T."/>
            <person name="Noordeloos M.E."/>
            <person name="Ohm R.A."/>
            <person name="Ortiz-Santana B."/>
            <person name="Ovrebo C."/>
            <person name="Racz N."/>
            <person name="Riley R."/>
            <person name="Savchenko A."/>
            <person name="Shiryaev A."/>
            <person name="Soop K."/>
            <person name="Spirin V."/>
            <person name="Szebenyi C."/>
            <person name="Tomsovsky M."/>
            <person name="Tulloss R.E."/>
            <person name="Uehling J."/>
            <person name="Grigoriev I.V."/>
            <person name="Vagvolgyi C."/>
            <person name="Papp T."/>
            <person name="Martin F.M."/>
            <person name="Miettinen O."/>
            <person name="Hibbett D.S."/>
            <person name="Nagy L.G."/>
        </authorList>
    </citation>
    <scope>NUCLEOTIDE SEQUENCE [LARGE SCALE GENOMIC DNA]</scope>
    <source>
        <strain evidence="3 4">CBS 309.79</strain>
    </source>
</reference>
<gene>
    <name evidence="3" type="ORF">BDV98DRAFT_584874</name>
</gene>
<feature type="compositionally biased region" description="Basic and acidic residues" evidence="1">
    <location>
        <begin position="378"/>
        <end position="394"/>
    </location>
</feature>
<feature type="transmembrane region" description="Helical" evidence="2">
    <location>
        <begin position="44"/>
        <end position="64"/>
    </location>
</feature>
<keyword evidence="4" id="KW-1185">Reference proteome</keyword>
<dbReference type="Proteomes" id="UP000305067">
    <property type="component" value="Unassembled WGS sequence"/>
</dbReference>
<feature type="compositionally biased region" description="Basic and acidic residues" evidence="1">
    <location>
        <begin position="400"/>
        <end position="415"/>
    </location>
</feature>
<feature type="transmembrane region" description="Helical" evidence="2">
    <location>
        <begin position="6"/>
        <end position="32"/>
    </location>
</feature>
<feature type="transmembrane region" description="Helical" evidence="2">
    <location>
        <begin position="185"/>
        <end position="207"/>
    </location>
</feature>
<feature type="region of interest" description="Disordered" evidence="1">
    <location>
        <begin position="374"/>
        <end position="415"/>
    </location>
</feature>
<organism evidence="3 4">
    <name type="scientific">Pterulicium gracile</name>
    <dbReference type="NCBI Taxonomy" id="1884261"/>
    <lineage>
        <taxon>Eukaryota</taxon>
        <taxon>Fungi</taxon>
        <taxon>Dikarya</taxon>
        <taxon>Basidiomycota</taxon>
        <taxon>Agaricomycotina</taxon>
        <taxon>Agaricomycetes</taxon>
        <taxon>Agaricomycetidae</taxon>
        <taxon>Agaricales</taxon>
        <taxon>Pleurotineae</taxon>
        <taxon>Pterulaceae</taxon>
        <taxon>Pterulicium</taxon>
    </lineage>
</organism>
<keyword evidence="2" id="KW-0812">Transmembrane</keyword>
<name>A0A5C3Q8T6_9AGAR</name>